<keyword evidence="5 6" id="KW-0472">Membrane</keyword>
<evidence type="ECO:0000313" key="8">
    <source>
        <dbReference type="EMBL" id="ABW32844.1"/>
    </source>
</evidence>
<evidence type="ECO:0000259" key="7">
    <source>
        <dbReference type="Pfam" id="PF12696"/>
    </source>
</evidence>
<name>A8ZPA8_ACAM1</name>
<dbReference type="AlphaFoldDB" id="A8ZPA8"/>
<dbReference type="CDD" id="cd01127">
    <property type="entry name" value="TrwB_TraG_TraD_VirD4"/>
    <property type="match status" value="1"/>
</dbReference>
<proteinExistence type="predicted"/>
<dbReference type="Pfam" id="PF12696">
    <property type="entry name" value="TraG-D_C"/>
    <property type="match status" value="1"/>
</dbReference>
<evidence type="ECO:0000256" key="5">
    <source>
        <dbReference type="ARBA" id="ARBA00023136"/>
    </source>
</evidence>
<protein>
    <recommendedName>
        <fullName evidence="7">TraD/TraG TraM recognition site domain-containing protein</fullName>
    </recommendedName>
</protein>
<gene>
    <name evidence="8" type="ordered locus">AM1_E0074</name>
</gene>
<dbReference type="InterPro" id="IPR032689">
    <property type="entry name" value="TraG-D_C"/>
</dbReference>
<reference evidence="8 9" key="1">
    <citation type="journal article" date="2008" name="Proc. Natl. Acad. Sci. U.S.A.">
        <title>Niche adaptation and genome expansion in the chlorophyll d-producing cyanobacterium Acaryochloris marina.</title>
        <authorList>
            <person name="Swingley W.D."/>
            <person name="Chen M."/>
            <person name="Cheung P.C."/>
            <person name="Conrad A.L."/>
            <person name="Dejesa L.C."/>
            <person name="Hao J."/>
            <person name="Honchak B.M."/>
            <person name="Karbach L.E."/>
            <person name="Kurdoglu A."/>
            <person name="Lahiri S."/>
            <person name="Mastrian S.D."/>
            <person name="Miyashita H."/>
            <person name="Page L."/>
            <person name="Ramakrishna P."/>
            <person name="Satoh S."/>
            <person name="Sattley W.M."/>
            <person name="Shimada Y."/>
            <person name="Taylor H.L."/>
            <person name="Tomo T."/>
            <person name="Tsuchiya T."/>
            <person name="Wang Z.T."/>
            <person name="Raymond J."/>
            <person name="Mimuro M."/>
            <person name="Blankenship R.E."/>
            <person name="Touchman J.W."/>
        </authorList>
    </citation>
    <scope>NUCLEOTIDE SEQUENCE [LARGE SCALE GENOMIC DNA]</scope>
    <source>
        <strain evidence="9">MBIC 11017</strain>
        <plasmid evidence="9">Plasmid pREB5</plasmid>
    </source>
</reference>
<dbReference type="PANTHER" id="PTHR37937">
    <property type="entry name" value="CONJUGATIVE TRANSFER: DNA TRANSPORT"/>
    <property type="match status" value="1"/>
</dbReference>
<dbReference type="RefSeq" id="WP_012168007.1">
    <property type="nucleotide sequence ID" value="NC_009930.1"/>
</dbReference>
<dbReference type="OrthoDB" id="102453at2"/>
<keyword evidence="8" id="KW-0614">Plasmid</keyword>
<dbReference type="SUPFAM" id="SSF52540">
    <property type="entry name" value="P-loop containing nucleoside triphosphate hydrolases"/>
    <property type="match status" value="1"/>
</dbReference>
<dbReference type="InterPro" id="IPR051539">
    <property type="entry name" value="T4SS-coupling_protein"/>
</dbReference>
<geneLocation type="plasmid" evidence="8 9">
    <name>pREB5</name>
</geneLocation>
<feature type="domain" description="TraD/TraG TraM recognition site" evidence="7">
    <location>
        <begin position="348"/>
        <end position="468"/>
    </location>
</feature>
<keyword evidence="2" id="KW-1003">Cell membrane</keyword>
<keyword evidence="9" id="KW-1185">Reference proteome</keyword>
<evidence type="ECO:0000256" key="6">
    <source>
        <dbReference type="SAM" id="Phobius"/>
    </source>
</evidence>
<keyword evidence="3 6" id="KW-0812">Transmembrane</keyword>
<evidence type="ECO:0000256" key="4">
    <source>
        <dbReference type="ARBA" id="ARBA00022989"/>
    </source>
</evidence>
<comment type="subcellular location">
    <subcellularLocation>
        <location evidence="1">Cell membrane</location>
        <topology evidence="1">Multi-pass membrane protein</topology>
    </subcellularLocation>
</comment>
<organism evidence="8 9">
    <name type="scientific">Acaryochloris marina (strain MBIC 11017)</name>
    <dbReference type="NCBI Taxonomy" id="329726"/>
    <lineage>
        <taxon>Bacteria</taxon>
        <taxon>Bacillati</taxon>
        <taxon>Cyanobacteriota</taxon>
        <taxon>Cyanophyceae</taxon>
        <taxon>Acaryochloridales</taxon>
        <taxon>Acaryochloridaceae</taxon>
        <taxon>Acaryochloris</taxon>
    </lineage>
</organism>
<accession>A8ZPA8</accession>
<dbReference type="GO" id="GO:0005886">
    <property type="term" value="C:plasma membrane"/>
    <property type="evidence" value="ECO:0007669"/>
    <property type="project" value="UniProtKB-SubCell"/>
</dbReference>
<dbReference type="PANTHER" id="PTHR37937:SF1">
    <property type="entry name" value="CONJUGATIVE TRANSFER: DNA TRANSPORT"/>
    <property type="match status" value="1"/>
</dbReference>
<sequence length="555" mass="62307">MYTNANTTTQQPTFFESKWFRQNAPDFILLGFLVLVAVIAKNYQGKKKKLAKGGIGDQAILDRARRQGIKELGTTLNKSVLWLGDPESKDTIWFRRVLPGILVEGGPDSGKSFTFFNQFMLSVVFQGWGCVMVDFKYPKQTARIADYAKRCGYEVGVLAPTFPETGTLNPVDLLRSPIDTIRAEEIIKVAKLNMVQSKVQSEGDKFWDDASTQTLAAGLCLIKTWKYADILTLRAMLSLDDLPQRLKDNRDQIPPSIFAMFGQVIAAQRNARQFTALLSTCLQLLDKMTALEFLPSIIGKTTVPLDVGPKQMLIIGLNRAYKEVLSPSIGMFAHAVIELNLTQPRETPLAFFCDELPALTLPKIKNWLSEGREDGFCGILGFQSVHQLIERYGKEGAEIIYTGSPTKAFMNPNNINVAHQMAKWTGDIEVDYTLKSRGRNKGGSSSNVSDQVKVKLALEATEINRMPQGTALMVSPGFETKTEAFIPVKRRIRVPEKNQRIIQLSEQRWKTHMRPELISASRSKPYTQEDIRLRTKYAAEMLPLAKKEVSEDDEL</sequence>
<dbReference type="Gene3D" id="3.40.50.300">
    <property type="entry name" value="P-loop containing nucleotide triphosphate hydrolases"/>
    <property type="match status" value="1"/>
</dbReference>
<dbReference type="EMBL" id="CP000842">
    <property type="protein sequence ID" value="ABW32844.1"/>
    <property type="molecule type" value="Genomic_DNA"/>
</dbReference>
<dbReference type="InterPro" id="IPR027417">
    <property type="entry name" value="P-loop_NTPase"/>
</dbReference>
<evidence type="ECO:0000313" key="9">
    <source>
        <dbReference type="Proteomes" id="UP000000268"/>
    </source>
</evidence>
<dbReference type="HOGENOM" id="CLU_026359_0_0_3"/>
<keyword evidence="4 6" id="KW-1133">Transmembrane helix</keyword>
<dbReference type="KEGG" id="amr:AM1_E0074"/>
<feature type="transmembrane region" description="Helical" evidence="6">
    <location>
        <begin position="27"/>
        <end position="43"/>
    </location>
</feature>
<evidence type="ECO:0000256" key="3">
    <source>
        <dbReference type="ARBA" id="ARBA00022692"/>
    </source>
</evidence>
<dbReference type="Proteomes" id="UP000000268">
    <property type="component" value="Plasmid pREB5"/>
</dbReference>
<evidence type="ECO:0000256" key="1">
    <source>
        <dbReference type="ARBA" id="ARBA00004651"/>
    </source>
</evidence>
<evidence type="ECO:0000256" key="2">
    <source>
        <dbReference type="ARBA" id="ARBA00022475"/>
    </source>
</evidence>